<accession>A0AAV4PJT1</accession>
<dbReference type="PANTHER" id="PTHR10660:SF2">
    <property type="entry name" value="LD45860P"/>
    <property type="match status" value="1"/>
</dbReference>
<dbReference type="GO" id="GO:0061136">
    <property type="term" value="P:regulation of proteasomal protein catabolic process"/>
    <property type="evidence" value="ECO:0007669"/>
    <property type="project" value="TreeGrafter"/>
</dbReference>
<dbReference type="GO" id="GO:0061133">
    <property type="term" value="F:endopeptidase activator activity"/>
    <property type="evidence" value="ECO:0007669"/>
    <property type="project" value="TreeGrafter"/>
</dbReference>
<dbReference type="EMBL" id="BPLR01004639">
    <property type="protein sequence ID" value="GIX96381.1"/>
    <property type="molecule type" value="Genomic_DNA"/>
</dbReference>
<proteinExistence type="inferred from homology"/>
<dbReference type="Gene3D" id="1.20.120.180">
    <property type="entry name" value="Proteasome activator pa28, C-terminal domain"/>
    <property type="match status" value="1"/>
</dbReference>
<protein>
    <submittedName>
        <fullName evidence="5">Proteasome activator complex subunit 3</fullName>
    </submittedName>
</protein>
<dbReference type="GO" id="GO:0005737">
    <property type="term" value="C:cytoplasm"/>
    <property type="evidence" value="ECO:0007669"/>
    <property type="project" value="TreeGrafter"/>
</dbReference>
<evidence type="ECO:0000313" key="5">
    <source>
        <dbReference type="EMBL" id="GIX96381.1"/>
    </source>
</evidence>
<dbReference type="InterPro" id="IPR036997">
    <property type="entry name" value="PA28_C_sf"/>
</dbReference>
<reference evidence="5 6" key="1">
    <citation type="submission" date="2021-06" db="EMBL/GenBank/DDBJ databases">
        <title>Caerostris extrusa draft genome.</title>
        <authorList>
            <person name="Kono N."/>
            <person name="Arakawa K."/>
        </authorList>
    </citation>
    <scope>NUCLEOTIDE SEQUENCE [LARGE SCALE GENOMIC DNA]</scope>
</reference>
<dbReference type="Proteomes" id="UP001054945">
    <property type="component" value="Unassembled WGS sequence"/>
</dbReference>
<sequence length="286" mass="32720">MEALYLTAEKFKQPNAGKEMVNEYKEKVKLQAENLVINIFPQKILELEALLKTEKFTISDLSTIHCELNIPVPEPPLHNHETDEVQSKSESLVCSQTTFPMSKEIWELSLTVTRLSKTVLIIPVHVCFVGTKVLLLPNGTVPTNSHIIAVVDLVKPRIQQLVEDANVLKMWIQFLIPRIEDGNNFGVSIQEDTLGEIRTVESEAAAYFDQISRYFLTRGKIVSKVAKYPHVDDFRRTVGELDEKEFLSMRLIICELRNHYATLHDLITKNLEKIKKPRTSNADTMY</sequence>
<dbReference type="SUPFAM" id="SSF47216">
    <property type="entry name" value="Proteasome activator"/>
    <property type="match status" value="1"/>
</dbReference>
<comment type="similarity">
    <text evidence="1">Belongs to the PA28 family.</text>
</comment>
<comment type="caution">
    <text evidence="5">The sequence shown here is derived from an EMBL/GenBank/DDBJ whole genome shotgun (WGS) entry which is preliminary data.</text>
</comment>
<evidence type="ECO:0000256" key="1">
    <source>
        <dbReference type="ARBA" id="ARBA00005883"/>
    </source>
</evidence>
<evidence type="ECO:0000259" key="3">
    <source>
        <dbReference type="Pfam" id="PF02251"/>
    </source>
</evidence>
<dbReference type="InterPro" id="IPR036252">
    <property type="entry name" value="Proteasome_activ_sf"/>
</dbReference>
<dbReference type="InterPro" id="IPR003185">
    <property type="entry name" value="Proteasome_activ_PA28_N"/>
</dbReference>
<dbReference type="InterPro" id="IPR003186">
    <property type="entry name" value="PA28_C"/>
</dbReference>
<dbReference type="PANTHER" id="PTHR10660">
    <property type="entry name" value="PROTEASOME REGULATOR PA28"/>
    <property type="match status" value="1"/>
</dbReference>
<dbReference type="InterPro" id="IPR009077">
    <property type="entry name" value="Proteasome_activ_PA28"/>
</dbReference>
<evidence type="ECO:0000259" key="4">
    <source>
        <dbReference type="Pfam" id="PF02252"/>
    </source>
</evidence>
<dbReference type="Pfam" id="PF02252">
    <property type="entry name" value="PA28_C"/>
    <property type="match status" value="1"/>
</dbReference>
<evidence type="ECO:0000256" key="2">
    <source>
        <dbReference type="ARBA" id="ARBA00022942"/>
    </source>
</evidence>
<dbReference type="GO" id="GO:0005654">
    <property type="term" value="C:nucleoplasm"/>
    <property type="evidence" value="ECO:0007669"/>
    <property type="project" value="TreeGrafter"/>
</dbReference>
<dbReference type="InterPro" id="IPR036996">
    <property type="entry name" value="PA28_N_sf"/>
</dbReference>
<dbReference type="FunFam" id="1.20.120.180:FF:000001">
    <property type="entry name" value="Proteasome activator complex subunit 3"/>
    <property type="match status" value="1"/>
</dbReference>
<dbReference type="GO" id="GO:2000045">
    <property type="term" value="P:regulation of G1/S transition of mitotic cell cycle"/>
    <property type="evidence" value="ECO:0007669"/>
    <property type="project" value="TreeGrafter"/>
</dbReference>
<dbReference type="AlphaFoldDB" id="A0AAV4PJT1"/>
<keyword evidence="2 5" id="KW-0647">Proteasome</keyword>
<feature type="domain" description="Proteasome activator PA28 C-terminal" evidence="4">
    <location>
        <begin position="141"/>
        <end position="283"/>
    </location>
</feature>
<evidence type="ECO:0000313" key="6">
    <source>
        <dbReference type="Proteomes" id="UP001054945"/>
    </source>
</evidence>
<organism evidence="5 6">
    <name type="scientific">Caerostris extrusa</name>
    <name type="common">Bark spider</name>
    <name type="synonym">Caerostris bankana</name>
    <dbReference type="NCBI Taxonomy" id="172846"/>
    <lineage>
        <taxon>Eukaryota</taxon>
        <taxon>Metazoa</taxon>
        <taxon>Ecdysozoa</taxon>
        <taxon>Arthropoda</taxon>
        <taxon>Chelicerata</taxon>
        <taxon>Arachnida</taxon>
        <taxon>Araneae</taxon>
        <taxon>Araneomorphae</taxon>
        <taxon>Entelegynae</taxon>
        <taxon>Araneoidea</taxon>
        <taxon>Araneidae</taxon>
        <taxon>Caerostris</taxon>
    </lineage>
</organism>
<dbReference type="Pfam" id="PF02251">
    <property type="entry name" value="PA28_N"/>
    <property type="match status" value="1"/>
</dbReference>
<gene>
    <name evidence="5" type="primary">PSME3</name>
    <name evidence="5" type="ORF">CEXT_221591</name>
</gene>
<dbReference type="GO" id="GO:0008537">
    <property type="term" value="C:proteasome activator complex"/>
    <property type="evidence" value="ECO:0007669"/>
    <property type="project" value="InterPro"/>
</dbReference>
<name>A0AAV4PJT1_CAEEX</name>
<dbReference type="Gene3D" id="1.20.5.120">
    <property type="entry name" value="Proteasome activator pa28, N-terminal domain"/>
    <property type="match status" value="1"/>
</dbReference>
<feature type="domain" description="Proteasome activator PA28 N-terminal" evidence="3">
    <location>
        <begin position="17"/>
        <end position="75"/>
    </location>
</feature>
<keyword evidence="6" id="KW-1185">Reference proteome</keyword>